<dbReference type="EMBL" id="MLYV02001311">
    <property type="protein sequence ID" value="PSR70816.1"/>
    <property type="molecule type" value="Genomic_DNA"/>
</dbReference>
<proteinExistence type="predicted"/>
<dbReference type="AlphaFoldDB" id="A0A2R6NEN6"/>
<dbReference type="InterPro" id="IPR036390">
    <property type="entry name" value="WH_DNA-bd_sf"/>
</dbReference>
<dbReference type="Gene3D" id="3.40.50.150">
    <property type="entry name" value="Vaccinia Virus protein VP39"/>
    <property type="match status" value="1"/>
</dbReference>
<evidence type="ECO:0000256" key="2">
    <source>
        <dbReference type="ARBA" id="ARBA00022679"/>
    </source>
</evidence>
<organism evidence="5 6">
    <name type="scientific">Hermanssonia centrifuga</name>
    <dbReference type="NCBI Taxonomy" id="98765"/>
    <lineage>
        <taxon>Eukaryota</taxon>
        <taxon>Fungi</taxon>
        <taxon>Dikarya</taxon>
        <taxon>Basidiomycota</taxon>
        <taxon>Agaricomycotina</taxon>
        <taxon>Agaricomycetes</taxon>
        <taxon>Polyporales</taxon>
        <taxon>Meruliaceae</taxon>
        <taxon>Hermanssonia</taxon>
    </lineage>
</organism>
<dbReference type="SUPFAM" id="SSF53335">
    <property type="entry name" value="S-adenosyl-L-methionine-dependent methyltransferases"/>
    <property type="match status" value="1"/>
</dbReference>
<dbReference type="InterPro" id="IPR036388">
    <property type="entry name" value="WH-like_DNA-bd_sf"/>
</dbReference>
<reference evidence="5 6" key="1">
    <citation type="submission" date="2018-02" db="EMBL/GenBank/DDBJ databases">
        <title>Genome sequence of the basidiomycete white-rot fungus Phlebia centrifuga.</title>
        <authorList>
            <person name="Granchi Z."/>
            <person name="Peng M."/>
            <person name="de Vries R.P."/>
            <person name="Hilden K."/>
            <person name="Makela M.R."/>
            <person name="Grigoriev I."/>
            <person name="Riley R."/>
        </authorList>
    </citation>
    <scope>NUCLEOTIDE SEQUENCE [LARGE SCALE GENOMIC DNA]</scope>
    <source>
        <strain evidence="5 6">FBCC195</strain>
    </source>
</reference>
<dbReference type="SUPFAM" id="SSF46785">
    <property type="entry name" value="Winged helix' DNA-binding domain"/>
    <property type="match status" value="1"/>
</dbReference>
<protein>
    <recommendedName>
        <fullName evidence="4">O-methyltransferase C-terminal domain-containing protein</fullName>
    </recommendedName>
</protein>
<dbReference type="PANTHER" id="PTHR43712">
    <property type="entry name" value="PUTATIVE (AFU_ORTHOLOGUE AFUA_4G14580)-RELATED"/>
    <property type="match status" value="1"/>
</dbReference>
<accession>A0A2R6NEN6</accession>
<keyword evidence="2" id="KW-0808">Transferase</keyword>
<dbReference type="InterPro" id="IPR029063">
    <property type="entry name" value="SAM-dependent_MTases_sf"/>
</dbReference>
<evidence type="ECO:0000313" key="5">
    <source>
        <dbReference type="EMBL" id="PSR70816.1"/>
    </source>
</evidence>
<name>A0A2R6NEN6_9APHY</name>
<keyword evidence="3" id="KW-0949">S-adenosyl-L-methionine</keyword>
<dbReference type="PANTHER" id="PTHR43712:SF2">
    <property type="entry name" value="O-METHYLTRANSFERASE CICE"/>
    <property type="match status" value="1"/>
</dbReference>
<evidence type="ECO:0000313" key="6">
    <source>
        <dbReference type="Proteomes" id="UP000186601"/>
    </source>
</evidence>
<comment type="caution">
    <text evidence="5">The sequence shown here is derived from an EMBL/GenBank/DDBJ whole genome shotgun (WGS) entry which is preliminary data.</text>
</comment>
<dbReference type="OrthoDB" id="2410195at2759"/>
<dbReference type="GO" id="GO:0008171">
    <property type="term" value="F:O-methyltransferase activity"/>
    <property type="evidence" value="ECO:0007669"/>
    <property type="project" value="InterPro"/>
</dbReference>
<feature type="domain" description="O-methyltransferase C-terminal" evidence="4">
    <location>
        <begin position="182"/>
        <end position="254"/>
    </location>
</feature>
<keyword evidence="1" id="KW-0489">Methyltransferase</keyword>
<dbReference type="Gene3D" id="1.10.10.10">
    <property type="entry name" value="Winged helix-like DNA-binding domain superfamily/Winged helix DNA-binding domain"/>
    <property type="match status" value="1"/>
</dbReference>
<dbReference type="InterPro" id="IPR001077">
    <property type="entry name" value="COMT_C"/>
</dbReference>
<evidence type="ECO:0000256" key="1">
    <source>
        <dbReference type="ARBA" id="ARBA00022603"/>
    </source>
</evidence>
<dbReference type="GO" id="GO:0032259">
    <property type="term" value="P:methylation"/>
    <property type="evidence" value="ECO:0007669"/>
    <property type="project" value="UniProtKB-KW"/>
</dbReference>
<gene>
    <name evidence="5" type="ORF">PHLCEN_2v13306</name>
</gene>
<dbReference type="Pfam" id="PF00891">
    <property type="entry name" value="Methyltransf_2"/>
    <property type="match status" value="1"/>
</dbReference>
<keyword evidence="6" id="KW-1185">Reference proteome</keyword>
<evidence type="ECO:0000256" key="3">
    <source>
        <dbReference type="ARBA" id="ARBA00022691"/>
    </source>
</evidence>
<feature type="non-terminal residue" evidence="5">
    <location>
        <position position="1"/>
    </location>
</feature>
<sequence length="309" mass="35462">RPWYLPKLFQGQLKHLLQFPIEKASEEAYAVYDRACLDVMIHTGLSDCLGNAPDRKNGLHVAILQKKLDIDSRKITIILRYLCTQGWVRETKEGVFALNRPGYELLQGTQGWKRLRTPYAPEIAGTLVKWLQHPEWKYSDSAVHTSLQMVHNMDLPLFDWALGDTYIGGTLADYPWKSLEGRRIIDCGGGTGTLSIELAKTFPSLQFIIQDLPEALSIAKSQIQNALPQAEEEGRIVTEFQDFFQPQCRRGDSYHYLFRHILYVGYIFPPRMSSECFADMTGQTKLRCVDLVHPDYINSDWNHPNRQIS</sequence>
<evidence type="ECO:0000259" key="4">
    <source>
        <dbReference type="Pfam" id="PF00891"/>
    </source>
</evidence>
<dbReference type="Proteomes" id="UP000186601">
    <property type="component" value="Unassembled WGS sequence"/>
</dbReference>
<dbReference type="CDD" id="cd02440">
    <property type="entry name" value="AdoMet_MTases"/>
    <property type="match status" value="1"/>
</dbReference>